<proteinExistence type="inferred from homology"/>
<evidence type="ECO:0000259" key="6">
    <source>
        <dbReference type="Pfam" id="PF06429"/>
    </source>
</evidence>
<comment type="caution">
    <text evidence="7">The sequence shown here is derived from an EMBL/GenBank/DDBJ whole genome shotgun (WGS) entry which is preliminary data.</text>
</comment>
<evidence type="ECO:0000256" key="5">
    <source>
        <dbReference type="ARBA" id="ARBA00025933"/>
    </source>
</evidence>
<protein>
    <recommendedName>
        <fullName evidence="3">Flagellar basal-body rod protein FlgC</fullName>
    </recommendedName>
</protein>
<feature type="domain" description="Flagellar basal-body/hook protein C-terminal" evidence="6">
    <location>
        <begin position="94"/>
        <end position="137"/>
    </location>
</feature>
<dbReference type="PANTHER" id="PTHR30435">
    <property type="entry name" value="FLAGELLAR PROTEIN"/>
    <property type="match status" value="1"/>
</dbReference>
<keyword evidence="4" id="KW-0975">Bacterial flagellum</keyword>
<dbReference type="PANTHER" id="PTHR30435:SF2">
    <property type="entry name" value="FLAGELLAR BASAL-BODY ROD PROTEIN FLGC"/>
    <property type="match status" value="1"/>
</dbReference>
<accession>X0XEC6</accession>
<dbReference type="NCBIfam" id="TIGR01395">
    <property type="entry name" value="FlgC"/>
    <property type="match status" value="1"/>
</dbReference>
<dbReference type="GO" id="GO:0030694">
    <property type="term" value="C:bacterial-type flagellum basal body, rod"/>
    <property type="evidence" value="ECO:0007669"/>
    <property type="project" value="InterPro"/>
</dbReference>
<sequence>MYGVLDISTSALVAQRINLDVIAGNIAMKDVTRDEQGNPIPYRRRAALFAPGDPSRGRDAPGVHVAAIVEDPTAFPLRWDPTHVDAIKEGKNKGHVRVSNVDVHAEMINAMTAQRTYEANVTVIEMMKSMSKSTLRLIA</sequence>
<dbReference type="EMBL" id="BARS01043730">
    <property type="protein sequence ID" value="GAG41534.1"/>
    <property type="molecule type" value="Genomic_DNA"/>
</dbReference>
<evidence type="ECO:0000313" key="7">
    <source>
        <dbReference type="EMBL" id="GAG41534.1"/>
    </source>
</evidence>
<comment type="subunit">
    <text evidence="5">The basal body constitutes a major portion of the flagellar organelle and consists of four rings (L,P,S, and M) mounted on a central rod. The rod consists of about 26 subunits of FlgG in the distal portion, and FlgB, FlgC and FlgF are thought to build up the proximal portion of the rod with about 6 subunits each.</text>
</comment>
<dbReference type="InterPro" id="IPR006299">
    <property type="entry name" value="FlgC"/>
</dbReference>
<dbReference type="InterPro" id="IPR010930">
    <property type="entry name" value="Flg_bb/hook_C_dom"/>
</dbReference>
<dbReference type="Pfam" id="PF06429">
    <property type="entry name" value="Flg_bbr_C"/>
    <property type="match status" value="1"/>
</dbReference>
<name>X0XEC6_9ZZZZ</name>
<comment type="similarity">
    <text evidence="2">Belongs to the flagella basal body rod proteins family.</text>
</comment>
<evidence type="ECO:0000256" key="2">
    <source>
        <dbReference type="ARBA" id="ARBA00009677"/>
    </source>
</evidence>
<organism evidence="7">
    <name type="scientific">marine sediment metagenome</name>
    <dbReference type="NCBI Taxonomy" id="412755"/>
    <lineage>
        <taxon>unclassified sequences</taxon>
        <taxon>metagenomes</taxon>
        <taxon>ecological metagenomes</taxon>
    </lineage>
</organism>
<evidence type="ECO:0000256" key="4">
    <source>
        <dbReference type="ARBA" id="ARBA00023143"/>
    </source>
</evidence>
<gene>
    <name evidence="7" type="ORF">S01H1_66154</name>
</gene>
<comment type="subcellular location">
    <subcellularLocation>
        <location evidence="1">Bacterial flagellum basal body</location>
    </subcellularLocation>
</comment>
<reference evidence="7" key="1">
    <citation type="journal article" date="2014" name="Front. Microbiol.">
        <title>High frequency of phylogenetically diverse reductive dehalogenase-homologous genes in deep subseafloor sedimentary metagenomes.</title>
        <authorList>
            <person name="Kawai M."/>
            <person name="Futagami T."/>
            <person name="Toyoda A."/>
            <person name="Takaki Y."/>
            <person name="Nishi S."/>
            <person name="Hori S."/>
            <person name="Arai W."/>
            <person name="Tsubouchi T."/>
            <person name="Morono Y."/>
            <person name="Uchiyama I."/>
            <person name="Ito T."/>
            <person name="Fujiyama A."/>
            <person name="Inagaki F."/>
            <person name="Takami H."/>
        </authorList>
    </citation>
    <scope>NUCLEOTIDE SEQUENCE</scope>
    <source>
        <strain evidence="7">Expedition CK06-06</strain>
    </source>
</reference>
<evidence type="ECO:0000256" key="3">
    <source>
        <dbReference type="ARBA" id="ARBA00017941"/>
    </source>
</evidence>
<dbReference type="GO" id="GO:0071978">
    <property type="term" value="P:bacterial-type flagellum-dependent swarming motility"/>
    <property type="evidence" value="ECO:0007669"/>
    <property type="project" value="TreeGrafter"/>
</dbReference>
<dbReference type="AlphaFoldDB" id="X0XEC6"/>
<evidence type="ECO:0000256" key="1">
    <source>
        <dbReference type="ARBA" id="ARBA00004117"/>
    </source>
</evidence>